<dbReference type="GO" id="GO:0016491">
    <property type="term" value="F:oxidoreductase activity"/>
    <property type="evidence" value="ECO:0007669"/>
    <property type="project" value="UniProtKB-KW"/>
</dbReference>
<evidence type="ECO:0000256" key="4">
    <source>
        <dbReference type="ARBA" id="ARBA00022643"/>
    </source>
</evidence>
<evidence type="ECO:0000313" key="7">
    <source>
        <dbReference type="EMBL" id="EIV99171.1"/>
    </source>
</evidence>
<evidence type="ECO:0000259" key="6">
    <source>
        <dbReference type="Pfam" id="PF00881"/>
    </source>
</evidence>
<organism evidence="7 8">
    <name type="scientific">Thermoanaerobacter siderophilus SR4</name>
    <dbReference type="NCBI Taxonomy" id="880478"/>
    <lineage>
        <taxon>Bacteria</taxon>
        <taxon>Bacillati</taxon>
        <taxon>Bacillota</taxon>
        <taxon>Clostridia</taxon>
        <taxon>Thermoanaerobacterales</taxon>
        <taxon>Thermoanaerobacteraceae</taxon>
        <taxon>Thermoanaerobacter</taxon>
    </lineage>
</organism>
<dbReference type="Pfam" id="PF00881">
    <property type="entry name" value="Nitroreductase"/>
    <property type="match status" value="1"/>
</dbReference>
<keyword evidence="3" id="KW-0285">Flavoprotein</keyword>
<evidence type="ECO:0000256" key="3">
    <source>
        <dbReference type="ARBA" id="ARBA00022630"/>
    </source>
</evidence>
<dbReference type="InterPro" id="IPR029479">
    <property type="entry name" value="Nitroreductase"/>
</dbReference>
<name>I9AAY4_9THEO</name>
<dbReference type="PATRIC" id="fig|880478.3.peg.696"/>
<comment type="cofactor">
    <cofactor evidence="1">
        <name>FMN</name>
        <dbReference type="ChEBI" id="CHEBI:58210"/>
    </cofactor>
</comment>
<accession>I9AAY4</accession>
<gene>
    <name evidence="7" type="ORF">ThesiDRAFT1_0124</name>
</gene>
<evidence type="ECO:0000313" key="8">
    <source>
        <dbReference type="Proteomes" id="UP000005110"/>
    </source>
</evidence>
<dbReference type="EMBL" id="CM001486">
    <property type="protein sequence ID" value="EIV99171.1"/>
    <property type="molecule type" value="Genomic_DNA"/>
</dbReference>
<evidence type="ECO:0000256" key="5">
    <source>
        <dbReference type="ARBA" id="ARBA00023002"/>
    </source>
</evidence>
<dbReference type="SUPFAM" id="SSF55469">
    <property type="entry name" value="FMN-dependent nitroreductase-like"/>
    <property type="match status" value="1"/>
</dbReference>
<sequence>MWDNLYDVRDKFCSRKSVRNYLNVSLDQDVIKVLMEIGYSGPVSGGLRCVFIKEISNSEEKYICYKGTYYQKHVLRAPHIFLIGCNDSIIEEKYNGEFVNIFSCQNSVIAAQNIIIAAHEMGIGTCFVGAIRKDVIIDGLKLDKGYNPWCILCLGIGRDDNIGI</sequence>
<evidence type="ECO:0000256" key="2">
    <source>
        <dbReference type="ARBA" id="ARBA00007118"/>
    </source>
</evidence>
<dbReference type="RefSeq" id="WP_006569173.1">
    <property type="nucleotide sequence ID" value="NZ_CM001486.1"/>
</dbReference>
<keyword evidence="5" id="KW-0560">Oxidoreductase</keyword>
<feature type="domain" description="Nitroreductase" evidence="6">
    <location>
        <begin position="68"/>
        <end position="155"/>
    </location>
</feature>
<dbReference type="Proteomes" id="UP000005110">
    <property type="component" value="Chromosome"/>
</dbReference>
<keyword evidence="8" id="KW-1185">Reference proteome</keyword>
<reference evidence="7 8" key="1">
    <citation type="submission" date="2012-02" db="EMBL/GenBank/DDBJ databases">
        <title>Improved High-Quality Draft sequence of Thermoanaerobacter siderophilus SR4.</title>
        <authorList>
            <consortium name="US DOE Joint Genome Institute"/>
            <person name="Lucas S."/>
            <person name="Han J."/>
            <person name="Lapidus A."/>
            <person name="Cheng J.-F."/>
            <person name="Goodwin L."/>
            <person name="Pitluck S."/>
            <person name="Peters L."/>
            <person name="Detter J.C."/>
            <person name="Han C."/>
            <person name="Tapia R."/>
            <person name="Land M."/>
            <person name="Hauser L."/>
            <person name="Kyrpides N."/>
            <person name="Ivanova N."/>
            <person name="Pagani I."/>
            <person name="Hemme C."/>
            <person name="Woyke T."/>
        </authorList>
    </citation>
    <scope>NUCLEOTIDE SEQUENCE [LARGE SCALE GENOMIC DNA]</scope>
    <source>
        <strain evidence="7 8">SR4</strain>
    </source>
</reference>
<dbReference type="InterPro" id="IPR000415">
    <property type="entry name" value="Nitroreductase-like"/>
</dbReference>
<keyword evidence="4" id="KW-0288">FMN</keyword>
<proteinExistence type="inferred from homology"/>
<evidence type="ECO:0000256" key="1">
    <source>
        <dbReference type="ARBA" id="ARBA00001917"/>
    </source>
</evidence>
<dbReference type="HOGENOM" id="CLU_1618228_0_0_9"/>
<dbReference type="AlphaFoldDB" id="I9AAY4"/>
<dbReference type="PANTHER" id="PTHR43673">
    <property type="entry name" value="NAD(P)H NITROREDUCTASE YDGI-RELATED"/>
    <property type="match status" value="1"/>
</dbReference>
<dbReference type="Gene3D" id="3.40.109.10">
    <property type="entry name" value="NADH Oxidase"/>
    <property type="match status" value="1"/>
</dbReference>
<dbReference type="PANTHER" id="PTHR43673:SF2">
    <property type="entry name" value="NITROREDUCTASE"/>
    <property type="match status" value="1"/>
</dbReference>
<comment type="similarity">
    <text evidence="2">Belongs to the nitroreductase family.</text>
</comment>
<protein>
    <submittedName>
        <fullName evidence="7">Nitroreductase</fullName>
    </submittedName>
</protein>